<gene>
    <name evidence="2" type="ORF">EPICR_130023</name>
</gene>
<keyword evidence="1" id="KW-0808">Transferase</keyword>
<dbReference type="SUPFAM" id="SSF52540">
    <property type="entry name" value="P-loop containing nucleoside triphosphate hydrolases"/>
    <property type="match status" value="1"/>
</dbReference>
<sequence length="323" mass="36893">MRNFHAVKNPDAISRIDPALLATLRRRAKVNRRKRDFAPPSFEKPVFIVSAPRSGSALLFERLSALPGVWTTGAESHELIEGIRPLHPRAKNYASNVLTEKDCAPEIAETLRRRFAMDMADRDRRRYTDMPGDQRPSKVRLVEKTPKNALRVSFLKAVFPDALFVFLYRNPRQSVASLMEGWISGRFVAYRNLPGRAAPWSFLLIPGWRRLENASLAEIATRQWETANRFIVDSLKTLPKSERLFIRYRDLGRKTEKTIRKISAFAGLETDARAEKILKPPPPLSSSTLSPPAPGKWKKHEKEIMALAPKWSPVDEMIRRGVF</sequence>
<dbReference type="EMBL" id="CAACVI010000005">
    <property type="protein sequence ID" value="VEN73206.1"/>
    <property type="molecule type" value="Genomic_DNA"/>
</dbReference>
<dbReference type="InterPro" id="IPR026634">
    <property type="entry name" value="TPST-like"/>
</dbReference>
<dbReference type="Gene3D" id="3.40.50.300">
    <property type="entry name" value="P-loop containing nucleotide triphosphate hydrolases"/>
    <property type="match status" value="1"/>
</dbReference>
<dbReference type="PANTHER" id="PTHR12788:SF10">
    <property type="entry name" value="PROTEIN-TYROSINE SULFOTRANSFERASE"/>
    <property type="match status" value="1"/>
</dbReference>
<dbReference type="Pfam" id="PF13469">
    <property type="entry name" value="Sulfotransfer_3"/>
    <property type="match status" value="1"/>
</dbReference>
<evidence type="ECO:0000313" key="2">
    <source>
        <dbReference type="EMBL" id="VEN73206.1"/>
    </source>
</evidence>
<organism evidence="2">
    <name type="scientific">uncultured Desulfobacteraceae bacterium</name>
    <dbReference type="NCBI Taxonomy" id="218296"/>
    <lineage>
        <taxon>Bacteria</taxon>
        <taxon>Pseudomonadati</taxon>
        <taxon>Thermodesulfobacteriota</taxon>
        <taxon>Desulfobacteria</taxon>
        <taxon>Desulfobacterales</taxon>
        <taxon>Desulfobacteraceae</taxon>
        <taxon>environmental samples</taxon>
    </lineage>
</organism>
<evidence type="ECO:0000256" key="1">
    <source>
        <dbReference type="ARBA" id="ARBA00022679"/>
    </source>
</evidence>
<name>A0A484HDF5_9BACT</name>
<dbReference type="PANTHER" id="PTHR12788">
    <property type="entry name" value="PROTEIN-TYROSINE SULFOTRANSFERASE 2"/>
    <property type="match status" value="1"/>
</dbReference>
<accession>A0A484HDF5</accession>
<dbReference type="GO" id="GO:0008476">
    <property type="term" value="F:protein-tyrosine sulfotransferase activity"/>
    <property type="evidence" value="ECO:0007669"/>
    <property type="project" value="InterPro"/>
</dbReference>
<reference evidence="2" key="1">
    <citation type="submission" date="2019-01" db="EMBL/GenBank/DDBJ databases">
        <authorList>
            <consortium name="Genoscope - CEA"/>
            <person name="William W."/>
        </authorList>
    </citation>
    <scope>NUCLEOTIDE SEQUENCE</scope>
    <source>
        <strain evidence="2">CR-1</strain>
    </source>
</reference>
<proteinExistence type="predicted"/>
<dbReference type="AlphaFoldDB" id="A0A484HDF5"/>
<protein>
    <submittedName>
        <fullName evidence="2">Zinc chelation protein SecC</fullName>
    </submittedName>
</protein>
<dbReference type="InterPro" id="IPR027417">
    <property type="entry name" value="P-loop_NTPase"/>
</dbReference>